<dbReference type="OrthoDB" id="9785185at2"/>
<dbReference type="AlphaFoldDB" id="A0A2S1LZH6"/>
<dbReference type="Pfam" id="PF00535">
    <property type="entry name" value="Glycos_transf_2"/>
    <property type="match status" value="1"/>
</dbReference>
<sequence length="305" mass="35831">MNLKVSVIIPTYKREKAFLGRAIDSILKQTYKNVEVIVVDDNQSDSSFRKQIELFMNLYREETKVVYIKNSSNLGGALARNQGIFQSSGDYVTFLDDDDIYLPQKIERQLEFMVSGNYDMTFTDLRIHNTKDILIDYRKFDFIKDFDNSNLLKDHIMRHITGTPTFMYKRESLLQIEGFTQVKMGQEFYLMLKTIENNLSIGYLPLSDVVAYIHEGERISSGKNKFDGERKLFEFKKTYFNRFSIREKMFIRFRHHVVMAVAGLRSKMFFTFLKHAFLATAISPLDAIIEPITYRKKVSEHKNFV</sequence>
<dbReference type="SUPFAM" id="SSF53448">
    <property type="entry name" value="Nucleotide-diphospho-sugar transferases"/>
    <property type="match status" value="1"/>
</dbReference>
<dbReference type="PANTHER" id="PTHR22916:SF3">
    <property type="entry name" value="UDP-GLCNAC:BETAGAL BETA-1,3-N-ACETYLGLUCOSAMINYLTRANSFERASE-LIKE PROTEIN 1"/>
    <property type="match status" value="1"/>
</dbReference>
<dbReference type="CDD" id="cd00761">
    <property type="entry name" value="Glyco_tranf_GTA_type"/>
    <property type="match status" value="1"/>
</dbReference>
<evidence type="ECO:0000256" key="1">
    <source>
        <dbReference type="ARBA" id="ARBA00006739"/>
    </source>
</evidence>
<dbReference type="GO" id="GO:0016758">
    <property type="term" value="F:hexosyltransferase activity"/>
    <property type="evidence" value="ECO:0007669"/>
    <property type="project" value="UniProtKB-ARBA"/>
</dbReference>
<dbReference type="KEGG" id="beo:BEH_24425"/>
<dbReference type="RefSeq" id="WP_053102089.1">
    <property type="nucleotide sequence ID" value="NZ_CP011974.1"/>
</dbReference>
<proteinExistence type="inferred from homology"/>
<gene>
    <name evidence="3" type="ORF">BEH_24425</name>
</gene>
<feature type="domain" description="Glycosyltransferase 2-like" evidence="2">
    <location>
        <begin position="6"/>
        <end position="173"/>
    </location>
</feature>
<evidence type="ECO:0000313" key="3">
    <source>
        <dbReference type="EMBL" id="AWG44220.1"/>
    </source>
</evidence>
<dbReference type="InterPro" id="IPR001173">
    <property type="entry name" value="Glyco_trans_2-like"/>
</dbReference>
<keyword evidence="4" id="KW-1185">Reference proteome</keyword>
<name>A0A2S1LZH6_9BACI</name>
<organism evidence="3 4">
    <name type="scientific">Priestia filamentosa</name>
    <dbReference type="NCBI Taxonomy" id="1402861"/>
    <lineage>
        <taxon>Bacteria</taxon>
        <taxon>Bacillati</taxon>
        <taxon>Bacillota</taxon>
        <taxon>Bacilli</taxon>
        <taxon>Bacillales</taxon>
        <taxon>Bacillaceae</taxon>
        <taxon>Priestia</taxon>
    </lineage>
</organism>
<dbReference type="Proteomes" id="UP000036202">
    <property type="component" value="Chromosome"/>
</dbReference>
<comment type="similarity">
    <text evidence="1">Belongs to the glycosyltransferase 2 family.</text>
</comment>
<evidence type="ECO:0000313" key="4">
    <source>
        <dbReference type="Proteomes" id="UP000036202"/>
    </source>
</evidence>
<evidence type="ECO:0000259" key="2">
    <source>
        <dbReference type="Pfam" id="PF00535"/>
    </source>
</evidence>
<dbReference type="InterPro" id="IPR029044">
    <property type="entry name" value="Nucleotide-diphossugar_trans"/>
</dbReference>
<reference evidence="3 4" key="1">
    <citation type="journal article" date="2015" name="PLoS ONE">
        <title>Genome Sequence of Bacillus endophyticus and Analysis of Its Companion Mechanism in the Ketogulonigenium vulgare-Bacillus Strain Consortium.</title>
        <authorList>
            <person name="Jia N."/>
            <person name="Du J."/>
            <person name="Ding M.Z."/>
            <person name="Gao F."/>
            <person name="Yuan Y.J."/>
        </authorList>
    </citation>
    <scope>NUCLEOTIDE SEQUENCE [LARGE SCALE GENOMIC DNA]</scope>
    <source>
        <strain evidence="3 4">Hbe603</strain>
    </source>
</reference>
<dbReference type="PANTHER" id="PTHR22916">
    <property type="entry name" value="GLYCOSYLTRANSFERASE"/>
    <property type="match status" value="1"/>
</dbReference>
<dbReference type="EMBL" id="CP011974">
    <property type="protein sequence ID" value="AWG44220.1"/>
    <property type="molecule type" value="Genomic_DNA"/>
</dbReference>
<reference evidence="4" key="2">
    <citation type="submission" date="2015-06" db="EMBL/GenBank/DDBJ databases">
        <title>Genome Sequence of Bacillus endophyticus and Analysis of its Companion Mechanism in the Ketogulonigenium vulgare-Bacillus strain Consortium.</title>
        <authorList>
            <person name="Jia N."/>
            <person name="Du J."/>
            <person name="Ding M.-Z."/>
            <person name="Gao F."/>
            <person name="Yuan Y.-J."/>
        </authorList>
    </citation>
    <scope>NUCLEOTIDE SEQUENCE [LARGE SCALE GENOMIC DNA]</scope>
    <source>
        <strain evidence="4">Hbe603</strain>
    </source>
</reference>
<accession>A0A2S1LZH6</accession>
<protein>
    <recommendedName>
        <fullName evidence="2">Glycosyltransferase 2-like domain-containing protein</fullName>
    </recommendedName>
</protein>
<dbReference type="Gene3D" id="3.90.550.10">
    <property type="entry name" value="Spore Coat Polysaccharide Biosynthesis Protein SpsA, Chain A"/>
    <property type="match status" value="1"/>
</dbReference>